<organism evidence="1 2">
    <name type="scientific">Dermatophagoides pteronyssinus</name>
    <name type="common">European house dust mite</name>
    <dbReference type="NCBI Taxonomy" id="6956"/>
    <lineage>
        <taxon>Eukaryota</taxon>
        <taxon>Metazoa</taxon>
        <taxon>Ecdysozoa</taxon>
        <taxon>Arthropoda</taxon>
        <taxon>Chelicerata</taxon>
        <taxon>Arachnida</taxon>
        <taxon>Acari</taxon>
        <taxon>Acariformes</taxon>
        <taxon>Sarcoptiformes</taxon>
        <taxon>Astigmata</taxon>
        <taxon>Psoroptidia</taxon>
        <taxon>Analgoidea</taxon>
        <taxon>Pyroglyphidae</taxon>
        <taxon>Dermatophagoidinae</taxon>
        <taxon>Dermatophagoides</taxon>
    </lineage>
</organism>
<sequence>MCDHVDYSGMLKTIQSNVSILLIHLQPIKQPSSCCFILVCHSSPFTPLKFHLNLNKFLNFKNKP</sequence>
<dbReference type="EMBL" id="NJHN03000034">
    <property type="protein sequence ID" value="KAH9423093.1"/>
    <property type="molecule type" value="Genomic_DNA"/>
</dbReference>
<keyword evidence="2" id="KW-1185">Reference proteome</keyword>
<reference evidence="1 2" key="1">
    <citation type="journal article" date="2018" name="J. Allergy Clin. Immunol.">
        <title>High-quality assembly of Dermatophagoides pteronyssinus genome and transcriptome reveals a wide range of novel allergens.</title>
        <authorList>
            <person name="Liu X.Y."/>
            <person name="Yang K.Y."/>
            <person name="Wang M.Q."/>
            <person name="Kwok J.S."/>
            <person name="Zeng X."/>
            <person name="Yang Z."/>
            <person name="Xiao X.J."/>
            <person name="Lau C.P."/>
            <person name="Li Y."/>
            <person name="Huang Z.M."/>
            <person name="Ba J.G."/>
            <person name="Yim A.K."/>
            <person name="Ouyang C.Y."/>
            <person name="Ngai S.M."/>
            <person name="Chan T.F."/>
            <person name="Leung E.L."/>
            <person name="Liu L."/>
            <person name="Liu Z.G."/>
            <person name="Tsui S.K."/>
        </authorList>
    </citation>
    <scope>NUCLEOTIDE SEQUENCE [LARGE SCALE GENOMIC DNA]</scope>
    <source>
        <strain evidence="1">Derp</strain>
    </source>
</reference>
<protein>
    <submittedName>
        <fullName evidence="1">Uncharacterized protein</fullName>
    </submittedName>
</protein>
<reference evidence="1 2" key="2">
    <citation type="journal article" date="2022" name="Mol. Biol. Evol.">
        <title>Comparative Genomics Reveals Insights into the Divergent Evolution of Astigmatic Mites and Household Pest Adaptations.</title>
        <authorList>
            <person name="Xiong Q."/>
            <person name="Wan A.T."/>
            <person name="Liu X."/>
            <person name="Fung C.S."/>
            <person name="Xiao X."/>
            <person name="Malainual N."/>
            <person name="Hou J."/>
            <person name="Wang L."/>
            <person name="Wang M."/>
            <person name="Yang K.Y."/>
            <person name="Cui Y."/>
            <person name="Leung E.L."/>
            <person name="Nong W."/>
            <person name="Shin S.K."/>
            <person name="Au S.W."/>
            <person name="Jeong K.Y."/>
            <person name="Chew F.T."/>
            <person name="Hui J.H."/>
            <person name="Leung T.F."/>
            <person name="Tungtrongchitr A."/>
            <person name="Zhong N."/>
            <person name="Liu Z."/>
            <person name="Tsui S.K."/>
        </authorList>
    </citation>
    <scope>NUCLEOTIDE SEQUENCE [LARGE SCALE GENOMIC DNA]</scope>
    <source>
        <strain evidence="1">Derp</strain>
    </source>
</reference>
<comment type="caution">
    <text evidence="1">The sequence shown here is derived from an EMBL/GenBank/DDBJ whole genome shotgun (WGS) entry which is preliminary data.</text>
</comment>
<name>A0ABQ8JKX6_DERPT</name>
<dbReference type="Proteomes" id="UP000887458">
    <property type="component" value="Unassembled WGS sequence"/>
</dbReference>
<evidence type="ECO:0000313" key="1">
    <source>
        <dbReference type="EMBL" id="KAH9423093.1"/>
    </source>
</evidence>
<accession>A0ABQ8JKX6</accession>
<proteinExistence type="predicted"/>
<evidence type="ECO:0000313" key="2">
    <source>
        <dbReference type="Proteomes" id="UP000887458"/>
    </source>
</evidence>
<gene>
    <name evidence="1" type="ORF">DERP_007687</name>
</gene>